<organism evidence="1">
    <name type="scientific">Oikopleura dioica</name>
    <name type="common">Tunicate</name>
    <dbReference type="NCBI Taxonomy" id="34765"/>
    <lineage>
        <taxon>Eukaryota</taxon>
        <taxon>Metazoa</taxon>
        <taxon>Chordata</taxon>
        <taxon>Tunicata</taxon>
        <taxon>Appendicularia</taxon>
        <taxon>Copelata</taxon>
        <taxon>Oikopleuridae</taxon>
        <taxon>Oikopleura</taxon>
    </lineage>
</organism>
<dbReference type="EMBL" id="FN653623">
    <property type="protein sequence ID" value="CBY15708.1"/>
    <property type="molecule type" value="Genomic_DNA"/>
</dbReference>
<evidence type="ECO:0000313" key="2">
    <source>
        <dbReference type="Proteomes" id="UP000001307"/>
    </source>
</evidence>
<dbReference type="InParanoid" id="E4Y1G4"/>
<evidence type="ECO:0000313" key="1">
    <source>
        <dbReference type="EMBL" id="CBY15708.1"/>
    </source>
</evidence>
<dbReference type="AlphaFoldDB" id="E4Y1G4"/>
<sequence>MFTDEADRELETGTCVRNDWGKSNFSFDNVVAANTDLHAVRPLPMSTYGKWKPERPPLADTRNARKMRYKLERNPNTLFERNMRVMGIERDEQYVPAEQITLHESQAEIDEIQRMAQIVSNKGMGMSDPDNEVADKLTDIVQRRNVSTTQILANLCARIGSLRGGTIRSEIRRSVKRRQLVHIRLWANDFRNKDGDQY</sequence>
<protein>
    <submittedName>
        <fullName evidence="1">Uncharacterized protein</fullName>
    </submittedName>
</protein>
<name>E4Y1G4_OIKDI</name>
<proteinExistence type="predicted"/>
<reference evidence="1" key="1">
    <citation type="journal article" date="2010" name="Science">
        <title>Plasticity of animal genome architecture unmasked by rapid evolution of a pelagic tunicate.</title>
        <authorList>
            <person name="Denoeud F."/>
            <person name="Henriet S."/>
            <person name="Mungpakdee S."/>
            <person name="Aury J.M."/>
            <person name="Da Silva C."/>
            <person name="Brinkmann H."/>
            <person name="Mikhaleva J."/>
            <person name="Olsen L.C."/>
            <person name="Jubin C."/>
            <person name="Canestro C."/>
            <person name="Bouquet J.M."/>
            <person name="Danks G."/>
            <person name="Poulain J."/>
            <person name="Campsteijn C."/>
            <person name="Adamski M."/>
            <person name="Cross I."/>
            <person name="Yadetie F."/>
            <person name="Muffato M."/>
            <person name="Louis A."/>
            <person name="Butcher S."/>
            <person name="Tsagkogeorga G."/>
            <person name="Konrad A."/>
            <person name="Singh S."/>
            <person name="Jensen M.F."/>
            <person name="Cong E.H."/>
            <person name="Eikeseth-Otteraa H."/>
            <person name="Noel B."/>
            <person name="Anthouard V."/>
            <person name="Porcel B.M."/>
            <person name="Kachouri-Lafond R."/>
            <person name="Nishino A."/>
            <person name="Ugolini M."/>
            <person name="Chourrout P."/>
            <person name="Nishida H."/>
            <person name="Aasland R."/>
            <person name="Huzurbazar S."/>
            <person name="Westhof E."/>
            <person name="Delsuc F."/>
            <person name="Lehrach H."/>
            <person name="Reinhardt R."/>
            <person name="Weissenbach J."/>
            <person name="Roy S.W."/>
            <person name="Artiguenave F."/>
            <person name="Postlethwait J.H."/>
            <person name="Manak J.R."/>
            <person name="Thompson E.M."/>
            <person name="Jaillon O."/>
            <person name="Du Pasquier L."/>
            <person name="Boudinot P."/>
            <person name="Liberles D.A."/>
            <person name="Volff J.N."/>
            <person name="Philippe H."/>
            <person name="Lenhard B."/>
            <person name="Roest Crollius H."/>
            <person name="Wincker P."/>
            <person name="Chourrout D."/>
        </authorList>
    </citation>
    <scope>NUCLEOTIDE SEQUENCE [LARGE SCALE GENOMIC DNA]</scope>
</reference>
<accession>E4Y1G4</accession>
<dbReference type="Proteomes" id="UP000001307">
    <property type="component" value="Unassembled WGS sequence"/>
</dbReference>
<keyword evidence="2" id="KW-1185">Reference proteome</keyword>
<gene>
    <name evidence="1" type="ORF">GSOID_T00014016001</name>
</gene>